<dbReference type="InterPro" id="IPR002539">
    <property type="entry name" value="MaoC-like_dom"/>
</dbReference>
<dbReference type="AlphaFoldDB" id="A0AAX4P640"/>
<protein>
    <submittedName>
        <fullName evidence="3">MaoC-like dehydratase</fullName>
    </submittedName>
</protein>
<feature type="signal peptide" evidence="1">
    <location>
        <begin position="1"/>
        <end position="23"/>
    </location>
</feature>
<dbReference type="SUPFAM" id="SSF54637">
    <property type="entry name" value="Thioesterase/thiol ester dehydrase-isomerase"/>
    <property type="match status" value="1"/>
</dbReference>
<dbReference type="GO" id="GO:0006633">
    <property type="term" value="P:fatty acid biosynthetic process"/>
    <property type="evidence" value="ECO:0007669"/>
    <property type="project" value="TreeGrafter"/>
</dbReference>
<feature type="domain" description="MaoC-like" evidence="2">
    <location>
        <begin position="59"/>
        <end position="159"/>
    </location>
</feature>
<dbReference type="Proteomes" id="UP001472866">
    <property type="component" value="Chromosome 04"/>
</dbReference>
<dbReference type="CDD" id="cd03449">
    <property type="entry name" value="R_hydratase"/>
    <property type="match status" value="1"/>
</dbReference>
<dbReference type="EMBL" id="CP151504">
    <property type="protein sequence ID" value="WZN61797.1"/>
    <property type="molecule type" value="Genomic_DNA"/>
</dbReference>
<organism evidence="3 4">
    <name type="scientific">Chloropicon roscoffensis</name>
    <dbReference type="NCBI Taxonomy" id="1461544"/>
    <lineage>
        <taxon>Eukaryota</taxon>
        <taxon>Viridiplantae</taxon>
        <taxon>Chlorophyta</taxon>
        <taxon>Chloropicophyceae</taxon>
        <taxon>Chloropicales</taxon>
        <taxon>Chloropicaceae</taxon>
        <taxon>Chloropicon</taxon>
    </lineage>
</organism>
<name>A0AAX4P640_9CHLO</name>
<proteinExistence type="predicted"/>
<evidence type="ECO:0000259" key="2">
    <source>
        <dbReference type="Pfam" id="PF01575"/>
    </source>
</evidence>
<reference evidence="3 4" key="1">
    <citation type="submission" date="2024-03" db="EMBL/GenBank/DDBJ databases">
        <title>Complete genome sequence of the green alga Chloropicon roscoffensis RCC1871.</title>
        <authorList>
            <person name="Lemieux C."/>
            <person name="Pombert J.-F."/>
            <person name="Otis C."/>
            <person name="Turmel M."/>
        </authorList>
    </citation>
    <scope>NUCLEOTIDE SEQUENCE [LARGE SCALE GENOMIC DNA]</scope>
    <source>
        <strain evidence="3 4">RCC1871</strain>
    </source>
</reference>
<gene>
    <name evidence="3" type="ORF">HKI87_04g33320</name>
</gene>
<dbReference type="Gene3D" id="3.10.129.10">
    <property type="entry name" value="Hotdog Thioesterase"/>
    <property type="match status" value="1"/>
</dbReference>
<keyword evidence="4" id="KW-1185">Reference proteome</keyword>
<dbReference type="GO" id="GO:0005739">
    <property type="term" value="C:mitochondrion"/>
    <property type="evidence" value="ECO:0007669"/>
    <property type="project" value="TreeGrafter"/>
</dbReference>
<dbReference type="PANTHER" id="PTHR43437">
    <property type="entry name" value="HYDROXYACYL-THIOESTER DEHYDRATASE TYPE 2, MITOCHONDRIAL-RELATED"/>
    <property type="match status" value="1"/>
</dbReference>
<dbReference type="PANTHER" id="PTHR43437:SF3">
    <property type="entry name" value="HYDROXYACYL-THIOESTER DEHYDRATASE TYPE 2, MITOCHONDRIAL"/>
    <property type="match status" value="1"/>
</dbReference>
<keyword evidence="1" id="KW-0732">Signal</keyword>
<evidence type="ECO:0000256" key="1">
    <source>
        <dbReference type="SAM" id="SignalP"/>
    </source>
</evidence>
<dbReference type="Pfam" id="PF01575">
    <property type="entry name" value="MaoC_dehydratas"/>
    <property type="match status" value="1"/>
</dbReference>
<dbReference type="GO" id="GO:0019171">
    <property type="term" value="F:(3R)-hydroxyacyl-[acyl-carrier-protein] dehydratase activity"/>
    <property type="evidence" value="ECO:0007669"/>
    <property type="project" value="TreeGrafter"/>
</dbReference>
<sequence length="177" mass="18892">MVPLVPRVLALGLASWAAGPAEGLLVTNKGKALWHLTYQAARGSGGFHRRGLASVGDVFEKRKEFTQEDVEAFVELTGDANPIHTVAGRGGNERAIVPGLLCSSLFPSIIGTTFPGSLYLGQTLRFRKKVYVGDAVVARLVVSRVQGRRTTFETTCVKEESGEVAVEGEAGALVRQP</sequence>
<accession>A0AAX4P640</accession>
<evidence type="ECO:0000313" key="3">
    <source>
        <dbReference type="EMBL" id="WZN61797.1"/>
    </source>
</evidence>
<dbReference type="InterPro" id="IPR050965">
    <property type="entry name" value="UPF0336/Enoyl-CoA_hydratase"/>
</dbReference>
<feature type="chain" id="PRO_5043500689" evidence="1">
    <location>
        <begin position="24"/>
        <end position="177"/>
    </location>
</feature>
<evidence type="ECO:0000313" key="4">
    <source>
        <dbReference type="Proteomes" id="UP001472866"/>
    </source>
</evidence>
<dbReference type="InterPro" id="IPR029069">
    <property type="entry name" value="HotDog_dom_sf"/>
</dbReference>